<evidence type="ECO:0000313" key="1">
    <source>
        <dbReference type="EMBL" id="EMI17921.1"/>
    </source>
</evidence>
<protein>
    <submittedName>
        <fullName evidence="1">Uncharacterized protein</fullName>
    </submittedName>
</protein>
<dbReference type="Proteomes" id="UP000011991">
    <property type="component" value="Unassembled WGS sequence"/>
</dbReference>
<keyword evidence="2" id="KW-1185">Reference proteome</keyword>
<reference evidence="1 2" key="1">
    <citation type="journal article" date="2013" name="Mar. Genomics">
        <title>Expression of sulfatases in Rhodopirellula baltica and the diversity of sulfatases in the genus Rhodopirellula.</title>
        <authorList>
            <person name="Wegner C.E."/>
            <person name="Richter-Heitmann T."/>
            <person name="Klindworth A."/>
            <person name="Klockow C."/>
            <person name="Richter M."/>
            <person name="Achstetter T."/>
            <person name="Glockner F.O."/>
            <person name="Harder J."/>
        </authorList>
    </citation>
    <scope>NUCLEOTIDE SEQUENCE [LARGE SCALE GENOMIC DNA]</scope>
    <source>
        <strain evidence="1 2">SM1</strain>
    </source>
</reference>
<dbReference type="AlphaFoldDB" id="M5RFQ3"/>
<proteinExistence type="predicted"/>
<dbReference type="PATRIC" id="fig|1265738.3.peg.5178"/>
<evidence type="ECO:0000313" key="2">
    <source>
        <dbReference type="Proteomes" id="UP000011991"/>
    </source>
</evidence>
<name>M5RFQ3_9BACT</name>
<accession>M5RFQ3</accession>
<gene>
    <name evidence="1" type="ORF">RMSM_05152</name>
</gene>
<organism evidence="1 2">
    <name type="scientific">Rhodopirellula maiorica SM1</name>
    <dbReference type="NCBI Taxonomy" id="1265738"/>
    <lineage>
        <taxon>Bacteria</taxon>
        <taxon>Pseudomonadati</taxon>
        <taxon>Planctomycetota</taxon>
        <taxon>Planctomycetia</taxon>
        <taxon>Pirellulales</taxon>
        <taxon>Pirellulaceae</taxon>
        <taxon>Novipirellula</taxon>
    </lineage>
</organism>
<comment type="caution">
    <text evidence="1">The sequence shown here is derived from an EMBL/GenBank/DDBJ whole genome shotgun (WGS) entry which is preliminary data.</text>
</comment>
<dbReference type="EMBL" id="ANOG01000734">
    <property type="protein sequence ID" value="EMI17921.1"/>
    <property type="molecule type" value="Genomic_DNA"/>
</dbReference>
<sequence>MSLIAPAIITLQGVYRIRDCCVLIAERSTTYILIAERSTTLERRLSRSCVLF</sequence>